<dbReference type="FunFam" id="3.30.200.20:FF:000176">
    <property type="entry name" value="Fructosamine kinase family protein"/>
    <property type="match status" value="1"/>
</dbReference>
<keyword evidence="2" id="KW-0808">Transferase</keyword>
<evidence type="ECO:0000256" key="1">
    <source>
        <dbReference type="ARBA" id="ARBA00009460"/>
    </source>
</evidence>
<dbReference type="InterPro" id="IPR016477">
    <property type="entry name" value="Fructo-/Ketosamine-3-kinase"/>
</dbReference>
<dbReference type="Gene3D" id="3.30.200.20">
    <property type="entry name" value="Phosphorylase Kinase, domain 1"/>
    <property type="match status" value="1"/>
</dbReference>
<gene>
    <name evidence="2" type="ORF">NCTC10047_03384</name>
</gene>
<dbReference type="Proteomes" id="UP000275676">
    <property type="component" value="Chromosome"/>
</dbReference>
<dbReference type="PANTHER" id="PTHR12149:SF8">
    <property type="entry name" value="PROTEIN-RIBULOSAMINE 3-KINASE"/>
    <property type="match status" value="1"/>
</dbReference>
<evidence type="ECO:0000313" key="3">
    <source>
        <dbReference type="Proteomes" id="UP000275676"/>
    </source>
</evidence>
<comment type="similarity">
    <text evidence="1">Belongs to the fructosamine kinase family.</text>
</comment>
<organism evidence="2 3">
    <name type="scientific">Salmonella enterica subsp. arizonae</name>
    <dbReference type="NCBI Taxonomy" id="59203"/>
    <lineage>
        <taxon>Bacteria</taxon>
        <taxon>Pseudomonadati</taxon>
        <taxon>Pseudomonadota</taxon>
        <taxon>Gammaproteobacteria</taxon>
        <taxon>Enterobacterales</taxon>
        <taxon>Enterobacteriaceae</taxon>
        <taxon>Salmonella</taxon>
    </lineage>
</organism>
<dbReference type="Pfam" id="PF03881">
    <property type="entry name" value="Fructosamin_kin"/>
    <property type="match status" value="1"/>
</dbReference>
<dbReference type="EMBL" id="LR134156">
    <property type="protein sequence ID" value="VEA77466.1"/>
    <property type="molecule type" value="Genomic_DNA"/>
</dbReference>
<dbReference type="InterPro" id="IPR011009">
    <property type="entry name" value="Kinase-like_dom_sf"/>
</dbReference>
<name>A0A3S4GM55_SALER</name>
<dbReference type="PANTHER" id="PTHR12149">
    <property type="entry name" value="FRUCTOSAMINE 3 KINASE-RELATED PROTEIN"/>
    <property type="match status" value="1"/>
</dbReference>
<sequence length="316" mass="36576">MWQAISRLLSEQVGEGEIELRNELPGGEVHAAWHLRYAGHDFFVKCDEREMLRGFTAEADQLELLSRSKTVVVPKVWAVGSDRDYSFLVMDYLPPRPLDAHNAFILGQQLARLHQWSDQPQFGLDFDNALSTTPQPNTWQRRWSTFFAEQRIGWQLELAAEKGITFGILTPLLNMFSNVLRRINHSLLFCMAIYGQRTARLALTAPISLIQPAIGATENVIWRCCRCIPISHRRFMTAISPFRRYRWIFSTGSRFTSSTPCLIGQGCLAVNNWSLRKKRWIGCLRYRYGSMPDTLRIPHAIRHFSDYMKPNKEKKK</sequence>
<keyword evidence="2" id="KW-0418">Kinase</keyword>
<accession>A0A3S4GM55</accession>
<proteinExistence type="inferred from homology"/>
<dbReference type="AlphaFoldDB" id="A0A3S4GM55"/>
<dbReference type="SUPFAM" id="SSF56112">
    <property type="entry name" value="Protein kinase-like (PK-like)"/>
    <property type="match status" value="1"/>
</dbReference>
<evidence type="ECO:0000313" key="2">
    <source>
        <dbReference type="EMBL" id="VEA77466.1"/>
    </source>
</evidence>
<dbReference type="GO" id="GO:0016301">
    <property type="term" value="F:kinase activity"/>
    <property type="evidence" value="ECO:0007669"/>
    <property type="project" value="UniProtKB-KW"/>
</dbReference>
<protein>
    <submittedName>
        <fullName evidence="2">Ribulosamine/erythrulosamine 3- kinase potentially involved in protein deglycation</fullName>
    </submittedName>
</protein>
<dbReference type="Gene3D" id="3.90.1200.10">
    <property type="match status" value="1"/>
</dbReference>
<reference evidence="2 3" key="1">
    <citation type="submission" date="2018-12" db="EMBL/GenBank/DDBJ databases">
        <authorList>
            <consortium name="Pathogen Informatics"/>
        </authorList>
    </citation>
    <scope>NUCLEOTIDE SEQUENCE [LARGE SCALE GENOMIC DNA]</scope>
    <source>
        <strain evidence="2 3">NCTC10047</strain>
    </source>
</reference>